<protein>
    <submittedName>
        <fullName evidence="1">Uncharacterized protein</fullName>
    </submittedName>
</protein>
<sequence length="80" mass="8966">MTSKRDGLLCFVKLSNILWIARGLGKITVAPSNRAPIRIAYCLRDILHGTNVLFGEPFECEKTVVGRNTRSGDFHQMCQT</sequence>
<comment type="caution">
    <text evidence="1">The sequence shown here is derived from an EMBL/GenBank/DDBJ whole genome shotgun (WGS) entry which is preliminary data.</text>
</comment>
<dbReference type="Proteomes" id="UP001152622">
    <property type="component" value="Chromosome 16"/>
</dbReference>
<evidence type="ECO:0000313" key="2">
    <source>
        <dbReference type="Proteomes" id="UP001152622"/>
    </source>
</evidence>
<proteinExistence type="predicted"/>
<organism evidence="1 2">
    <name type="scientific">Synaphobranchus kaupii</name>
    <name type="common">Kaup's arrowtooth eel</name>
    <dbReference type="NCBI Taxonomy" id="118154"/>
    <lineage>
        <taxon>Eukaryota</taxon>
        <taxon>Metazoa</taxon>
        <taxon>Chordata</taxon>
        <taxon>Craniata</taxon>
        <taxon>Vertebrata</taxon>
        <taxon>Euteleostomi</taxon>
        <taxon>Actinopterygii</taxon>
        <taxon>Neopterygii</taxon>
        <taxon>Teleostei</taxon>
        <taxon>Anguilliformes</taxon>
        <taxon>Synaphobranchidae</taxon>
        <taxon>Synaphobranchus</taxon>
    </lineage>
</organism>
<accession>A0A9Q1IHM5</accession>
<evidence type="ECO:0000313" key="1">
    <source>
        <dbReference type="EMBL" id="KAJ8339869.1"/>
    </source>
</evidence>
<dbReference type="AlphaFoldDB" id="A0A9Q1IHM5"/>
<reference evidence="1" key="1">
    <citation type="journal article" date="2023" name="Science">
        <title>Genome structures resolve the early diversification of teleost fishes.</title>
        <authorList>
            <person name="Parey E."/>
            <person name="Louis A."/>
            <person name="Montfort J."/>
            <person name="Bouchez O."/>
            <person name="Roques C."/>
            <person name="Iampietro C."/>
            <person name="Lluch J."/>
            <person name="Castinel A."/>
            <person name="Donnadieu C."/>
            <person name="Desvignes T."/>
            <person name="Floi Bucao C."/>
            <person name="Jouanno E."/>
            <person name="Wen M."/>
            <person name="Mejri S."/>
            <person name="Dirks R."/>
            <person name="Jansen H."/>
            <person name="Henkel C."/>
            <person name="Chen W.J."/>
            <person name="Zahm M."/>
            <person name="Cabau C."/>
            <person name="Klopp C."/>
            <person name="Thompson A.W."/>
            <person name="Robinson-Rechavi M."/>
            <person name="Braasch I."/>
            <person name="Lecointre G."/>
            <person name="Bobe J."/>
            <person name="Postlethwait J.H."/>
            <person name="Berthelot C."/>
            <person name="Roest Crollius H."/>
            <person name="Guiguen Y."/>
        </authorList>
    </citation>
    <scope>NUCLEOTIDE SEQUENCE</scope>
    <source>
        <strain evidence="1">WJC10195</strain>
    </source>
</reference>
<dbReference type="EMBL" id="JAINUF010000016">
    <property type="protein sequence ID" value="KAJ8339869.1"/>
    <property type="molecule type" value="Genomic_DNA"/>
</dbReference>
<name>A0A9Q1IHM5_SYNKA</name>
<keyword evidence="2" id="KW-1185">Reference proteome</keyword>
<gene>
    <name evidence="1" type="ORF">SKAU_G00345020</name>
</gene>